<keyword evidence="3" id="KW-0812">Transmembrane</keyword>
<reference evidence="4" key="1">
    <citation type="journal article" date="2023" name="Mol. Biol. Evol.">
        <title>Third-Generation Sequencing Reveals the Adaptive Role of the Epigenome in Three Deep-Sea Polychaetes.</title>
        <authorList>
            <person name="Perez M."/>
            <person name="Aroh O."/>
            <person name="Sun Y."/>
            <person name="Lan Y."/>
            <person name="Juniper S.K."/>
            <person name="Young C.R."/>
            <person name="Angers B."/>
            <person name="Qian P.Y."/>
        </authorList>
    </citation>
    <scope>NUCLEOTIDE SEQUENCE</scope>
    <source>
        <strain evidence="4">R07B-5</strain>
    </source>
</reference>
<sequence>RHDTILTTTTPSPYCFYCSVHDTGPTRCLSRHYVCDGVNDCWDKSDERNCTMSPDRVHVAMNGVVLGLVVLAAIVIIGGILLAVVKALFCSNRRRTERSRVADTVAADIGHQTTPLVEQTVPLNPPPSYTEVCESMAWASYKNG</sequence>
<keyword evidence="5" id="KW-1185">Reference proteome</keyword>
<dbReference type="PROSITE" id="PS01209">
    <property type="entry name" value="LDLRA_1"/>
    <property type="match status" value="1"/>
</dbReference>
<dbReference type="PROSITE" id="PS50068">
    <property type="entry name" value="LDLRA_2"/>
    <property type="match status" value="1"/>
</dbReference>
<name>A0AAD9MT55_RIDPI</name>
<comment type="caution">
    <text evidence="4">The sequence shown here is derived from an EMBL/GenBank/DDBJ whole genome shotgun (WGS) entry which is preliminary data.</text>
</comment>
<dbReference type="EMBL" id="JAODUO010005008">
    <property type="protein sequence ID" value="KAK2142059.1"/>
    <property type="molecule type" value="Genomic_DNA"/>
</dbReference>
<evidence type="ECO:0000256" key="2">
    <source>
        <dbReference type="PROSITE-ProRule" id="PRU00124"/>
    </source>
</evidence>
<comment type="caution">
    <text evidence="2">Lacks conserved residue(s) required for the propagation of feature annotation.</text>
</comment>
<dbReference type="SMART" id="SM00192">
    <property type="entry name" value="LDLa"/>
    <property type="match status" value="1"/>
</dbReference>
<dbReference type="InterPro" id="IPR023415">
    <property type="entry name" value="LDLR_class-A_CS"/>
</dbReference>
<dbReference type="Gene3D" id="4.10.400.10">
    <property type="entry name" value="Low-density Lipoprotein Receptor"/>
    <property type="match status" value="1"/>
</dbReference>
<keyword evidence="1 2" id="KW-1015">Disulfide bond</keyword>
<dbReference type="Proteomes" id="UP001209878">
    <property type="component" value="Unassembled WGS sequence"/>
</dbReference>
<evidence type="ECO:0000256" key="1">
    <source>
        <dbReference type="ARBA" id="ARBA00023157"/>
    </source>
</evidence>
<gene>
    <name evidence="4" type="ORF">NP493_5024g00001</name>
</gene>
<feature type="transmembrane region" description="Helical" evidence="3">
    <location>
        <begin position="64"/>
        <end position="89"/>
    </location>
</feature>
<dbReference type="Pfam" id="PF00057">
    <property type="entry name" value="Ldl_recept_a"/>
    <property type="match status" value="1"/>
</dbReference>
<accession>A0AAD9MT55</accession>
<keyword evidence="3" id="KW-1133">Transmembrane helix</keyword>
<evidence type="ECO:0000313" key="5">
    <source>
        <dbReference type="Proteomes" id="UP001209878"/>
    </source>
</evidence>
<evidence type="ECO:0000256" key="3">
    <source>
        <dbReference type="SAM" id="Phobius"/>
    </source>
</evidence>
<evidence type="ECO:0000313" key="4">
    <source>
        <dbReference type="EMBL" id="KAK2142059.1"/>
    </source>
</evidence>
<dbReference type="InterPro" id="IPR036055">
    <property type="entry name" value="LDL_receptor-like_sf"/>
</dbReference>
<dbReference type="AlphaFoldDB" id="A0AAD9MT55"/>
<feature type="disulfide bond" evidence="2">
    <location>
        <begin position="35"/>
        <end position="50"/>
    </location>
</feature>
<dbReference type="InterPro" id="IPR002172">
    <property type="entry name" value="LDrepeatLR_classA_rpt"/>
</dbReference>
<keyword evidence="3" id="KW-0472">Membrane</keyword>
<feature type="non-terminal residue" evidence="4">
    <location>
        <position position="1"/>
    </location>
</feature>
<dbReference type="CDD" id="cd00112">
    <property type="entry name" value="LDLa"/>
    <property type="match status" value="1"/>
</dbReference>
<proteinExistence type="predicted"/>
<protein>
    <submittedName>
        <fullName evidence="4">Uncharacterized protein</fullName>
    </submittedName>
</protein>
<organism evidence="4 5">
    <name type="scientific">Ridgeia piscesae</name>
    <name type="common">Tubeworm</name>
    <dbReference type="NCBI Taxonomy" id="27915"/>
    <lineage>
        <taxon>Eukaryota</taxon>
        <taxon>Metazoa</taxon>
        <taxon>Spiralia</taxon>
        <taxon>Lophotrochozoa</taxon>
        <taxon>Annelida</taxon>
        <taxon>Polychaeta</taxon>
        <taxon>Sedentaria</taxon>
        <taxon>Canalipalpata</taxon>
        <taxon>Sabellida</taxon>
        <taxon>Siboglinidae</taxon>
        <taxon>Ridgeia</taxon>
    </lineage>
</organism>
<dbReference type="SUPFAM" id="SSF57424">
    <property type="entry name" value="LDL receptor-like module"/>
    <property type="match status" value="1"/>
</dbReference>